<evidence type="ECO:0000313" key="4">
    <source>
        <dbReference type="EMBL" id="KWX09496.1"/>
    </source>
</evidence>
<evidence type="ECO:0000313" key="2">
    <source>
        <dbReference type="EMBL" id="KWW97423.1"/>
    </source>
</evidence>
<accession>A0A132MI02</accession>
<evidence type="ECO:0000313" key="6">
    <source>
        <dbReference type="Proteomes" id="UP000070659"/>
    </source>
</evidence>
<evidence type="ECO:0000256" key="1">
    <source>
        <dbReference type="SAM" id="MobiDB-lite"/>
    </source>
</evidence>
<feature type="region of interest" description="Disordered" evidence="1">
    <location>
        <begin position="61"/>
        <end position="83"/>
    </location>
</feature>
<dbReference type="PATRIC" id="fig|1469144.8.peg.3"/>
<evidence type="ECO:0000313" key="5">
    <source>
        <dbReference type="Proteomes" id="UP000070598"/>
    </source>
</evidence>
<proteinExistence type="predicted"/>
<reference evidence="2 6" key="2">
    <citation type="submission" date="2015-02" db="EMBL/GenBank/DDBJ databases">
        <title>Physiological reanalysis, assessment of diazotrophy, and genome sequences of multiple isolates of Streptomyces thermoautotrophicus.</title>
        <authorList>
            <person name="MacKellar D.C."/>
            <person name="Lieber L."/>
            <person name="Norman J."/>
            <person name="Bolger A."/>
            <person name="Tobin C."/>
            <person name="Murray J.W."/>
            <person name="Prell J."/>
        </authorList>
    </citation>
    <scope>NUCLEOTIDE SEQUENCE [LARGE SCALE GENOMIC DNA]</scope>
    <source>
        <strain evidence="2 6">UBT1</strain>
    </source>
</reference>
<comment type="caution">
    <text evidence="2">The sequence shown here is derived from an EMBL/GenBank/DDBJ whole genome shotgun (WGS) entry which is preliminary data.</text>
</comment>
<evidence type="ECO:0008006" key="7">
    <source>
        <dbReference type="Google" id="ProtNLM"/>
    </source>
</evidence>
<dbReference type="EMBL" id="JYIJ01000019">
    <property type="protein sequence ID" value="KWW97693.1"/>
    <property type="molecule type" value="Genomic_DNA"/>
</dbReference>
<reference evidence="5" key="1">
    <citation type="submission" date="2015-02" db="EMBL/GenBank/DDBJ databases">
        <title>Physiological reanalysis, assessment of diazotrophy, and genome sequences of multiple isolates of Streptomyces thermoautotrophicus.</title>
        <authorList>
            <person name="MacKellar D.C."/>
            <person name="Lieber L."/>
            <person name="Norman J."/>
            <person name="Bolger A."/>
            <person name="Tobin C."/>
            <person name="Murray J.W."/>
            <person name="Friesen M."/>
            <person name="Prell J."/>
        </authorList>
    </citation>
    <scope>NUCLEOTIDE SEQUENCE [LARGE SCALE GENOMIC DNA]</scope>
    <source>
        <strain evidence="5">UBT1</strain>
    </source>
</reference>
<dbReference type="EMBL" id="JYIJ01000019">
    <property type="protein sequence ID" value="KWW97423.1"/>
    <property type="molecule type" value="Genomic_DNA"/>
</dbReference>
<dbReference type="EMBL" id="JYIK01000799">
    <property type="protein sequence ID" value="KWX09496.1"/>
    <property type="molecule type" value="Genomic_DNA"/>
</dbReference>
<protein>
    <recommendedName>
        <fullName evidence="7">RNA polymerase sigma-70 region 2 domain-containing protein</fullName>
    </recommendedName>
</protein>
<sequence>MCEQVHQYHIDNGDATRQAMQDLLRLWNTVEHPRSWICRAVQGRLRRAAVRFQRKPVHDGIAGACDNGTARSPWDGSPMHHQDLGAFGGEERRVLDLLRQLPPEQRRVMA</sequence>
<name>A0A132MI02_9ACTN</name>
<organism evidence="2 6">
    <name type="scientific">Carbonactinospora thermoautotrophica</name>
    <dbReference type="NCBI Taxonomy" id="1469144"/>
    <lineage>
        <taxon>Bacteria</taxon>
        <taxon>Bacillati</taxon>
        <taxon>Actinomycetota</taxon>
        <taxon>Actinomycetes</taxon>
        <taxon>Kitasatosporales</taxon>
        <taxon>Carbonactinosporaceae</taxon>
        <taxon>Carbonactinospora</taxon>
    </lineage>
</organism>
<evidence type="ECO:0000313" key="3">
    <source>
        <dbReference type="EMBL" id="KWW97693.1"/>
    </source>
</evidence>
<dbReference type="RefSeq" id="WP_067071089.1">
    <property type="nucleotide sequence ID" value="NZ_JYIJ01000019.1"/>
</dbReference>
<dbReference type="Proteomes" id="UP000070659">
    <property type="component" value="Unassembled WGS sequence"/>
</dbReference>
<dbReference type="Proteomes" id="UP000070598">
    <property type="component" value="Unassembled WGS sequence"/>
</dbReference>
<gene>
    <name evidence="2" type="ORF">TH66_17315</name>
    <name evidence="3" type="ORF">TH66_19450</name>
    <name evidence="4" type="ORF">TR74_09235</name>
</gene>
<dbReference type="AlphaFoldDB" id="A0A132MI02"/>